<evidence type="ECO:0000259" key="5">
    <source>
        <dbReference type="PROSITE" id="PS50975"/>
    </source>
</evidence>
<evidence type="ECO:0000256" key="2">
    <source>
        <dbReference type="ARBA" id="ARBA00022741"/>
    </source>
</evidence>
<evidence type="ECO:0000256" key="3">
    <source>
        <dbReference type="ARBA" id="ARBA00022840"/>
    </source>
</evidence>
<organism evidence="6 7">
    <name type="scientific">Streptomyces mirabilis</name>
    <dbReference type="NCBI Taxonomy" id="68239"/>
    <lineage>
        <taxon>Bacteria</taxon>
        <taxon>Bacillati</taxon>
        <taxon>Actinomycetota</taxon>
        <taxon>Actinomycetes</taxon>
        <taxon>Kitasatosporales</taxon>
        <taxon>Streptomycetaceae</taxon>
        <taxon>Streptomyces</taxon>
    </lineage>
</organism>
<keyword evidence="7" id="KW-1185">Reference proteome</keyword>
<dbReference type="InterPro" id="IPR011761">
    <property type="entry name" value="ATP-grasp"/>
</dbReference>
<sequence>MASLPAASCVGDGRRWLSGASPSVRSLDPPTFQRLCPPQAQIPVNHEWITMGFSGAAKGDKPLLALVYDLGAADPVRIYSSAKPLCNLLFVCDRSSPHVAEAFDKLESLAPVVDITGMALAEACDAVAAHDPAGVLTLSEHQIVLTAAIAQRCRLPFHDPQTSENLTDKLRQRQAMAAAGVQTTRCVAVKTPAEAAAAALEVGLPAVVKPRGGAGSVDTCRVDTAEQCAQAVSQFLTSSANRGSTEFVVEELLVGDPSAAGDRWGDYVSVESITHNGHTQLVCVTGRLPLVEPFREGGYVLPATVSDKLATQIVETEQAALRAIGVRHGVTHTEVKLTPEGPRVIEVNGRHGGYVGDLLQRAAGYDLVRAAIILALGKTVRVPRIRCRQVAYQYFIAPPVGAQRLLSIEGVEELSEVPGVAYMEVLAEPGQKVHWRDGTRAYVGIVYGSAANHDSVLQALAGIDTRLQVDYAQG</sequence>
<feature type="domain" description="ATP-grasp" evidence="5">
    <location>
        <begin position="173"/>
        <end position="376"/>
    </location>
</feature>
<evidence type="ECO:0000313" key="7">
    <source>
        <dbReference type="Proteomes" id="UP001257627"/>
    </source>
</evidence>
<dbReference type="Gene3D" id="3.30.470.20">
    <property type="entry name" value="ATP-grasp fold, B domain"/>
    <property type="match status" value="1"/>
</dbReference>
<keyword evidence="6" id="KW-0614">Plasmid</keyword>
<geneLocation type="plasmid" evidence="6">
    <name>unnamed2</name>
</geneLocation>
<reference evidence="6 7" key="1">
    <citation type="submission" date="2023-02" db="EMBL/GenBank/DDBJ databases">
        <authorList>
            <person name="Maleckis M."/>
        </authorList>
    </citation>
    <scope>NUCLEOTIDE SEQUENCE [LARGE SCALE GENOMIC DNA]</scope>
    <source>
        <strain evidence="6 7">P8-A2</strain>
        <plasmid evidence="6">unnamed2</plasmid>
    </source>
</reference>
<dbReference type="PANTHER" id="PTHR43585:SF2">
    <property type="entry name" value="ATP-GRASP ENZYME FSQD"/>
    <property type="match status" value="1"/>
</dbReference>
<protein>
    <submittedName>
        <fullName evidence="6">ATP-grasp domain-containing protein</fullName>
    </submittedName>
</protein>
<keyword evidence="3 4" id="KW-0067">ATP-binding</keyword>
<dbReference type="SUPFAM" id="SSF56059">
    <property type="entry name" value="Glutathione synthetase ATP-binding domain-like"/>
    <property type="match status" value="1"/>
</dbReference>
<dbReference type="Pfam" id="PF13535">
    <property type="entry name" value="ATP-grasp_4"/>
    <property type="match status" value="1"/>
</dbReference>
<evidence type="ECO:0000256" key="4">
    <source>
        <dbReference type="PROSITE-ProRule" id="PRU00409"/>
    </source>
</evidence>
<dbReference type="InterPro" id="IPR052032">
    <property type="entry name" value="ATP-dep_AA_Ligase"/>
</dbReference>
<keyword evidence="2 4" id="KW-0547">Nucleotide-binding</keyword>
<dbReference type="EMBL" id="JARAKF010000004">
    <property type="protein sequence ID" value="MDU9001584.1"/>
    <property type="molecule type" value="Genomic_DNA"/>
</dbReference>
<evidence type="ECO:0000313" key="6">
    <source>
        <dbReference type="EMBL" id="MDU9001584.1"/>
    </source>
</evidence>
<dbReference type="PANTHER" id="PTHR43585">
    <property type="entry name" value="FUMIPYRROLE BIOSYNTHESIS PROTEIN C"/>
    <property type="match status" value="1"/>
</dbReference>
<evidence type="ECO:0000256" key="1">
    <source>
        <dbReference type="ARBA" id="ARBA00022598"/>
    </source>
</evidence>
<dbReference type="PROSITE" id="PS50975">
    <property type="entry name" value="ATP_GRASP"/>
    <property type="match status" value="1"/>
</dbReference>
<dbReference type="SMART" id="SM01209">
    <property type="entry name" value="GARS_A"/>
    <property type="match status" value="1"/>
</dbReference>
<gene>
    <name evidence="6" type="ORF">PU648_57145</name>
</gene>
<proteinExistence type="predicted"/>
<name>A0ABU3V5X5_9ACTN</name>
<dbReference type="RefSeq" id="WP_316738531.1">
    <property type="nucleotide sequence ID" value="NZ_JARAKF010000004.1"/>
</dbReference>
<comment type="caution">
    <text evidence="6">The sequence shown here is derived from an EMBL/GenBank/DDBJ whole genome shotgun (WGS) entry which is preliminary data.</text>
</comment>
<accession>A0ABU3V5X5</accession>
<keyword evidence="1" id="KW-0436">Ligase</keyword>
<dbReference type="Proteomes" id="UP001257627">
    <property type="component" value="Unassembled WGS sequence"/>
</dbReference>